<dbReference type="AlphaFoldDB" id="A0A3L6KY73"/>
<reference evidence="4" key="1">
    <citation type="submission" date="2018-09" db="EMBL/GenBank/DDBJ databases">
        <title>whole genome sequence of T. equiperdum IVM-t1 strain.</title>
        <authorList>
            <person name="Suganuma K."/>
        </authorList>
    </citation>
    <scope>NUCLEOTIDE SEQUENCE [LARGE SCALE GENOMIC DNA]</scope>
    <source>
        <strain evidence="4">IVM-t1</strain>
    </source>
</reference>
<evidence type="ECO:0000313" key="4">
    <source>
        <dbReference type="EMBL" id="RHW69324.1"/>
    </source>
</evidence>
<dbReference type="InterPro" id="IPR035979">
    <property type="entry name" value="RBD_domain_sf"/>
</dbReference>
<dbReference type="GO" id="GO:0003723">
    <property type="term" value="F:RNA binding"/>
    <property type="evidence" value="ECO:0007669"/>
    <property type="project" value="UniProtKB-UniRule"/>
</dbReference>
<dbReference type="Proteomes" id="UP000266743">
    <property type="component" value="Chromosome 10"/>
</dbReference>
<sequence length="242" mass="26794">MVDPSVLLAYCPTHDFQRIEAVVREWPGVEAVGSLRTKEGKDNTTSVFIKFSDKEAARNATSRIDAVPGLVRKIEEPKAKQRMRKMGKNMLIDPAMEIFSFGATDKWDVTFNERKREGNRRRHPSVIGPGSGSERTSTKGNNAIRHHPFTPPVRASVALVDNVPFNMTNDQVARLFSPFGELIDLSRYETMAMVFYRSPDSVLKCIQQLNGKTVKGKIITVSSGAITIPGLLAAVVGVQVHN</sequence>
<evidence type="ECO:0000256" key="2">
    <source>
        <dbReference type="SAM" id="MobiDB-lite"/>
    </source>
</evidence>
<evidence type="ECO:0000259" key="3">
    <source>
        <dbReference type="PROSITE" id="PS50102"/>
    </source>
</evidence>
<evidence type="ECO:0000256" key="1">
    <source>
        <dbReference type="PROSITE-ProRule" id="PRU00176"/>
    </source>
</evidence>
<keyword evidence="1" id="KW-0694">RNA-binding</keyword>
<dbReference type="InterPro" id="IPR000504">
    <property type="entry name" value="RRM_dom"/>
</dbReference>
<protein>
    <submittedName>
        <fullName evidence="4">RNA-binding protein</fullName>
    </submittedName>
</protein>
<organism evidence="4">
    <name type="scientific">Trypanosoma brucei equiperdum</name>
    <dbReference type="NCBI Taxonomy" id="630700"/>
    <lineage>
        <taxon>Eukaryota</taxon>
        <taxon>Discoba</taxon>
        <taxon>Euglenozoa</taxon>
        <taxon>Kinetoplastea</taxon>
        <taxon>Metakinetoplastina</taxon>
        <taxon>Trypanosomatida</taxon>
        <taxon>Trypanosomatidae</taxon>
        <taxon>Trypanosoma</taxon>
    </lineage>
</organism>
<dbReference type="PROSITE" id="PS50102">
    <property type="entry name" value="RRM"/>
    <property type="match status" value="1"/>
</dbReference>
<feature type="domain" description="RRM" evidence="3">
    <location>
        <begin position="156"/>
        <end position="226"/>
    </location>
</feature>
<dbReference type="Pfam" id="PF00076">
    <property type="entry name" value="RRM_1"/>
    <property type="match status" value="1"/>
</dbReference>
<gene>
    <name evidence="4" type="primary">RBP23</name>
    <name evidence="4" type="ORF">DPX39_100119200</name>
</gene>
<proteinExistence type="predicted"/>
<dbReference type="CDD" id="cd00590">
    <property type="entry name" value="RRM_SF"/>
    <property type="match status" value="1"/>
</dbReference>
<comment type="caution">
    <text evidence="4">The sequence shown here is derived from an EMBL/GenBank/DDBJ whole genome shotgun (WGS) entry which is preliminary data.</text>
</comment>
<dbReference type="SMART" id="SM00360">
    <property type="entry name" value="RRM"/>
    <property type="match status" value="1"/>
</dbReference>
<dbReference type="Gene3D" id="3.30.70.330">
    <property type="match status" value="1"/>
</dbReference>
<dbReference type="InterPro" id="IPR012677">
    <property type="entry name" value="Nucleotide-bd_a/b_plait_sf"/>
</dbReference>
<accession>A0A3L6KY73</accession>
<name>A0A3L6KY73_9TRYP</name>
<dbReference type="EMBL" id="QSBY01000010">
    <property type="protein sequence ID" value="RHW69324.1"/>
    <property type="molecule type" value="Genomic_DNA"/>
</dbReference>
<feature type="region of interest" description="Disordered" evidence="2">
    <location>
        <begin position="115"/>
        <end position="138"/>
    </location>
</feature>
<dbReference type="SUPFAM" id="SSF54928">
    <property type="entry name" value="RNA-binding domain, RBD"/>
    <property type="match status" value="1"/>
</dbReference>